<evidence type="ECO:0000256" key="2">
    <source>
        <dbReference type="ARBA" id="ARBA00022475"/>
    </source>
</evidence>
<comment type="subcellular location">
    <subcellularLocation>
        <location evidence="1">Cell membrane</location>
        <topology evidence="1">Multi-pass membrane protein</topology>
    </subcellularLocation>
</comment>
<feature type="transmembrane region" description="Helical" evidence="6">
    <location>
        <begin position="20"/>
        <end position="43"/>
    </location>
</feature>
<name>A0A956RNP0_UNCEI</name>
<dbReference type="Proteomes" id="UP000697710">
    <property type="component" value="Unassembled WGS sequence"/>
</dbReference>
<dbReference type="EMBL" id="JAGQHR010000139">
    <property type="protein sequence ID" value="MCA9727288.1"/>
    <property type="molecule type" value="Genomic_DNA"/>
</dbReference>
<gene>
    <name evidence="9" type="ORF">KC729_06360</name>
</gene>
<dbReference type="InterPro" id="IPR050250">
    <property type="entry name" value="Macrolide_Exporter_MacB"/>
</dbReference>
<dbReference type="InterPro" id="IPR003838">
    <property type="entry name" value="ABC3_permease_C"/>
</dbReference>
<dbReference type="GO" id="GO:0005886">
    <property type="term" value="C:plasma membrane"/>
    <property type="evidence" value="ECO:0007669"/>
    <property type="project" value="UniProtKB-SubCell"/>
</dbReference>
<dbReference type="Pfam" id="PF12704">
    <property type="entry name" value="MacB_PCD"/>
    <property type="match status" value="1"/>
</dbReference>
<feature type="transmembrane region" description="Helical" evidence="6">
    <location>
        <begin position="253"/>
        <end position="273"/>
    </location>
</feature>
<reference evidence="9" key="2">
    <citation type="journal article" date="2021" name="Microbiome">
        <title>Successional dynamics and alternative stable states in a saline activated sludge microbial community over 9 years.</title>
        <authorList>
            <person name="Wang Y."/>
            <person name="Ye J."/>
            <person name="Ju F."/>
            <person name="Liu L."/>
            <person name="Boyd J.A."/>
            <person name="Deng Y."/>
            <person name="Parks D.H."/>
            <person name="Jiang X."/>
            <person name="Yin X."/>
            <person name="Woodcroft B.J."/>
            <person name="Tyson G.W."/>
            <person name="Hugenholtz P."/>
            <person name="Polz M.F."/>
            <person name="Zhang T."/>
        </authorList>
    </citation>
    <scope>NUCLEOTIDE SEQUENCE</scope>
    <source>
        <strain evidence="9">HKST-UBA01</strain>
    </source>
</reference>
<feature type="transmembrane region" description="Helical" evidence="6">
    <location>
        <begin position="300"/>
        <end position="324"/>
    </location>
</feature>
<evidence type="ECO:0000259" key="8">
    <source>
        <dbReference type="Pfam" id="PF12704"/>
    </source>
</evidence>
<dbReference type="AlphaFoldDB" id="A0A956RNP0"/>
<dbReference type="Pfam" id="PF02687">
    <property type="entry name" value="FtsX"/>
    <property type="match status" value="1"/>
</dbReference>
<sequence length="387" mass="41167">MQIPIKYNIRTLFVRRGNTLMTIASIAFVVLVYVGVLSLAAGLRASLGSKGDAANVIVLRDGARAETESYFEKDKFRILSTLPGIATGPSGEPLASGELVILQILKRSDGSESNVALRGVDEVAFLLRPAFKIVEGRQFRPGVGEIIVGRRLAERFPGLALGKQIKLGRLEFTVVGTFDSGGTFDSEVWGASDDLGNAFRRENTYSSVLVRTGSPDEAEALIAQIEGDQRLKLSAETEPAYFKEQTTATSQQFVVLGNALAILMGFGACFAAANTMYSHVAARAREIGTLRALGFRRRSILGAFVFEAAILGLVAGVIGVVLALPLNGVSTGTTNFLTFSEVTFGLRTGPQEMIGGVLLAVLTGVIGGLPPAVSAARREITALLRER</sequence>
<keyword evidence="3 6" id="KW-0812">Transmembrane</keyword>
<dbReference type="PANTHER" id="PTHR30572">
    <property type="entry name" value="MEMBRANE COMPONENT OF TRANSPORTER-RELATED"/>
    <property type="match status" value="1"/>
</dbReference>
<accession>A0A956RNP0</accession>
<organism evidence="9 10">
    <name type="scientific">Eiseniibacteriota bacterium</name>
    <dbReference type="NCBI Taxonomy" id="2212470"/>
    <lineage>
        <taxon>Bacteria</taxon>
        <taxon>Candidatus Eiseniibacteriota</taxon>
    </lineage>
</organism>
<protein>
    <submittedName>
        <fullName evidence="9">ABC transporter permease</fullName>
    </submittedName>
</protein>
<evidence type="ECO:0000256" key="6">
    <source>
        <dbReference type="SAM" id="Phobius"/>
    </source>
</evidence>
<comment type="caution">
    <text evidence="9">The sequence shown here is derived from an EMBL/GenBank/DDBJ whole genome shotgun (WGS) entry which is preliminary data.</text>
</comment>
<feature type="transmembrane region" description="Helical" evidence="6">
    <location>
        <begin position="353"/>
        <end position="376"/>
    </location>
</feature>
<keyword evidence="5 6" id="KW-0472">Membrane</keyword>
<dbReference type="InterPro" id="IPR025857">
    <property type="entry name" value="MacB_PCD"/>
</dbReference>
<dbReference type="PANTHER" id="PTHR30572:SF15">
    <property type="entry name" value="ABC TRANSPORTER PERMEASE"/>
    <property type="match status" value="1"/>
</dbReference>
<evidence type="ECO:0000259" key="7">
    <source>
        <dbReference type="Pfam" id="PF02687"/>
    </source>
</evidence>
<keyword evidence="2" id="KW-1003">Cell membrane</keyword>
<dbReference type="GO" id="GO:0022857">
    <property type="term" value="F:transmembrane transporter activity"/>
    <property type="evidence" value="ECO:0007669"/>
    <property type="project" value="TreeGrafter"/>
</dbReference>
<evidence type="ECO:0000256" key="4">
    <source>
        <dbReference type="ARBA" id="ARBA00022989"/>
    </source>
</evidence>
<keyword evidence="4 6" id="KW-1133">Transmembrane helix</keyword>
<evidence type="ECO:0000256" key="1">
    <source>
        <dbReference type="ARBA" id="ARBA00004651"/>
    </source>
</evidence>
<feature type="domain" description="MacB-like periplasmic core" evidence="8">
    <location>
        <begin position="19"/>
        <end position="226"/>
    </location>
</feature>
<evidence type="ECO:0000313" key="10">
    <source>
        <dbReference type="Proteomes" id="UP000697710"/>
    </source>
</evidence>
<evidence type="ECO:0000313" key="9">
    <source>
        <dbReference type="EMBL" id="MCA9727288.1"/>
    </source>
</evidence>
<feature type="domain" description="ABC3 transporter permease C-terminal" evidence="7">
    <location>
        <begin position="259"/>
        <end position="379"/>
    </location>
</feature>
<reference evidence="9" key="1">
    <citation type="submission" date="2020-04" db="EMBL/GenBank/DDBJ databases">
        <authorList>
            <person name="Zhang T."/>
        </authorList>
    </citation>
    <scope>NUCLEOTIDE SEQUENCE</scope>
    <source>
        <strain evidence="9">HKST-UBA01</strain>
    </source>
</reference>
<evidence type="ECO:0000256" key="3">
    <source>
        <dbReference type="ARBA" id="ARBA00022692"/>
    </source>
</evidence>
<evidence type="ECO:0000256" key="5">
    <source>
        <dbReference type="ARBA" id="ARBA00023136"/>
    </source>
</evidence>
<proteinExistence type="predicted"/>